<protein>
    <submittedName>
        <fullName evidence="1">Uncharacterized protein</fullName>
    </submittedName>
</protein>
<gene>
    <name evidence="1" type="ORF">DV711_10925</name>
</gene>
<keyword evidence="2" id="KW-1185">Reference proteome</keyword>
<evidence type="ECO:0000313" key="2">
    <source>
        <dbReference type="Proteomes" id="UP000253769"/>
    </source>
</evidence>
<dbReference type="EMBL" id="QQOH01000003">
    <property type="protein sequence ID" value="RDE19403.1"/>
    <property type="molecule type" value="Genomic_DNA"/>
</dbReference>
<dbReference type="AlphaFoldDB" id="A0A369WDN5"/>
<evidence type="ECO:0000313" key="1">
    <source>
        <dbReference type="EMBL" id="RDE19403.1"/>
    </source>
</evidence>
<comment type="caution">
    <text evidence="1">The sequence shown here is derived from an EMBL/GenBank/DDBJ whole genome shotgun (WGS) entry which is preliminary data.</text>
</comment>
<accession>A0A369WDN5</accession>
<reference evidence="1 2" key="1">
    <citation type="submission" date="2018-07" db="EMBL/GenBank/DDBJ databases">
        <title>Motiliproteus coralliicola sp. nov., a bacterium isolated from Coral.</title>
        <authorList>
            <person name="Wang G."/>
        </authorList>
    </citation>
    <scope>NUCLEOTIDE SEQUENCE [LARGE SCALE GENOMIC DNA]</scope>
    <source>
        <strain evidence="1 2">C34</strain>
    </source>
</reference>
<organism evidence="1 2">
    <name type="scientific">Motiliproteus coralliicola</name>
    <dbReference type="NCBI Taxonomy" id="2283196"/>
    <lineage>
        <taxon>Bacteria</taxon>
        <taxon>Pseudomonadati</taxon>
        <taxon>Pseudomonadota</taxon>
        <taxon>Gammaproteobacteria</taxon>
        <taxon>Oceanospirillales</taxon>
        <taxon>Oceanospirillaceae</taxon>
        <taxon>Motiliproteus</taxon>
    </lineage>
</organism>
<sequence>MHVSTIPTAIASIDEYPSVDWYWLVVEETLTEVFGRRDCDENLYQLKDEIAAINGIEQLLFFHAEPLDTASRICGEAVTDEIVHHYLQVKAQLQTVSLQQS</sequence>
<proteinExistence type="predicted"/>
<dbReference type="Proteomes" id="UP000253769">
    <property type="component" value="Unassembled WGS sequence"/>
</dbReference>
<name>A0A369WDN5_9GAMM</name>